<evidence type="ECO:0000313" key="1">
    <source>
        <dbReference type="EMBL" id="BCI64451.1"/>
    </source>
</evidence>
<sequence>MNETFFLLIMLLAAFESSYEGVEPGNQNLNR</sequence>
<reference evidence="2" key="1">
    <citation type="submission" date="2020-07" db="EMBL/GenBank/DDBJ databases">
        <title>Complete genome sequencing of Coprobacter sp. strain 2CBH44.</title>
        <authorList>
            <person name="Sakamoto M."/>
            <person name="Murakami T."/>
            <person name="Mori H."/>
        </authorList>
    </citation>
    <scope>NUCLEOTIDE SEQUENCE [LARGE SCALE GENOMIC DNA]</scope>
    <source>
        <strain evidence="2">2CBH44</strain>
    </source>
</reference>
<keyword evidence="2" id="KW-1185">Reference proteome</keyword>
<protein>
    <submittedName>
        <fullName evidence="1">Uncharacterized protein</fullName>
    </submittedName>
</protein>
<dbReference type="KEGG" id="copr:Cop2CBH44_28040"/>
<gene>
    <name evidence="1" type="ORF">Cop2CBH44_28040</name>
</gene>
<dbReference type="Proteomes" id="UP000594042">
    <property type="component" value="Chromosome"/>
</dbReference>
<organism evidence="1 2">
    <name type="scientific">Coprobacter secundus subsp. similis</name>
    <dbReference type="NCBI Taxonomy" id="2751153"/>
    <lineage>
        <taxon>Bacteria</taxon>
        <taxon>Pseudomonadati</taxon>
        <taxon>Bacteroidota</taxon>
        <taxon>Bacteroidia</taxon>
        <taxon>Bacteroidales</taxon>
        <taxon>Barnesiellaceae</taxon>
        <taxon>Coprobacter</taxon>
    </lineage>
</organism>
<name>A0A7G1I1A5_9BACT</name>
<dbReference type="AlphaFoldDB" id="A0A7G1I1A5"/>
<evidence type="ECO:0000313" key="2">
    <source>
        <dbReference type="Proteomes" id="UP000594042"/>
    </source>
</evidence>
<dbReference type="EMBL" id="AP023322">
    <property type="protein sequence ID" value="BCI64451.1"/>
    <property type="molecule type" value="Genomic_DNA"/>
</dbReference>
<accession>A0A7G1I1A5</accession>
<proteinExistence type="predicted"/>